<dbReference type="EMBL" id="AENY02000002">
    <property type="protein sequence ID" value="EKP94948.1"/>
    <property type="molecule type" value="Genomic_DNA"/>
</dbReference>
<feature type="domain" description="DNA polymerase III delta N-terminal" evidence="10">
    <location>
        <begin position="22"/>
        <end position="89"/>
    </location>
</feature>
<keyword evidence="6" id="KW-0239">DNA-directed DNA polymerase</keyword>
<evidence type="ECO:0000256" key="7">
    <source>
        <dbReference type="ARBA" id="ARBA00034754"/>
    </source>
</evidence>
<proteinExistence type="inferred from homology"/>
<evidence type="ECO:0000313" key="13">
    <source>
        <dbReference type="Proteomes" id="UP000005710"/>
    </source>
</evidence>
<dbReference type="Gene3D" id="1.10.8.60">
    <property type="match status" value="1"/>
</dbReference>
<dbReference type="GO" id="GO:0003887">
    <property type="term" value="F:DNA-directed DNA polymerase activity"/>
    <property type="evidence" value="ECO:0007669"/>
    <property type="project" value="UniProtKB-KW"/>
</dbReference>
<dbReference type="eggNOG" id="COG1466">
    <property type="taxonomic scope" value="Bacteria"/>
</dbReference>
<dbReference type="SUPFAM" id="SSF48019">
    <property type="entry name" value="post-AAA+ oligomerization domain-like"/>
    <property type="match status" value="1"/>
</dbReference>
<comment type="catalytic activity">
    <reaction evidence="8">
        <text>DNA(n) + a 2'-deoxyribonucleoside 5'-triphosphate = DNA(n+1) + diphosphate</text>
        <dbReference type="Rhea" id="RHEA:22508"/>
        <dbReference type="Rhea" id="RHEA-COMP:17339"/>
        <dbReference type="Rhea" id="RHEA-COMP:17340"/>
        <dbReference type="ChEBI" id="CHEBI:33019"/>
        <dbReference type="ChEBI" id="CHEBI:61560"/>
        <dbReference type="ChEBI" id="CHEBI:173112"/>
        <dbReference type="EC" id="2.7.7.7"/>
    </reaction>
</comment>
<evidence type="ECO:0000256" key="3">
    <source>
        <dbReference type="ARBA" id="ARBA00022679"/>
    </source>
</evidence>
<evidence type="ECO:0000256" key="8">
    <source>
        <dbReference type="ARBA" id="ARBA00049244"/>
    </source>
</evidence>
<comment type="similarity">
    <text evidence="7">Belongs to the DNA polymerase HolA subunit family.</text>
</comment>
<dbReference type="Gene3D" id="3.40.50.300">
    <property type="entry name" value="P-loop containing nucleotide triphosphate hydrolases"/>
    <property type="match status" value="1"/>
</dbReference>
<dbReference type="SUPFAM" id="SSF52540">
    <property type="entry name" value="P-loop containing nucleoside triphosphate hydrolases"/>
    <property type="match status" value="1"/>
</dbReference>
<keyword evidence="13" id="KW-1185">Reference proteome</keyword>
<dbReference type="GO" id="GO:0003677">
    <property type="term" value="F:DNA binding"/>
    <property type="evidence" value="ECO:0007669"/>
    <property type="project" value="InterPro"/>
</dbReference>
<name>K6Q1C3_9FIRM</name>
<dbReference type="OrthoDB" id="9775929at2"/>
<feature type="region of interest" description="Disordered" evidence="9">
    <location>
        <begin position="92"/>
        <end position="152"/>
    </location>
</feature>
<dbReference type="Pfam" id="PF06144">
    <property type="entry name" value="DNA_pol3_delta"/>
    <property type="match status" value="1"/>
</dbReference>
<evidence type="ECO:0000259" key="11">
    <source>
        <dbReference type="Pfam" id="PF21694"/>
    </source>
</evidence>
<dbReference type="EC" id="2.7.7.7" evidence="1"/>
<dbReference type="Pfam" id="PF21694">
    <property type="entry name" value="DNA_pol3_delta_C"/>
    <property type="match status" value="1"/>
</dbReference>
<protein>
    <recommendedName>
        <fullName evidence="2">DNA polymerase III subunit delta</fullName>
        <ecNumber evidence="1">2.7.7.7</ecNumber>
    </recommendedName>
</protein>
<dbReference type="InterPro" id="IPR005790">
    <property type="entry name" value="DNA_polIII_delta"/>
</dbReference>
<feature type="compositionally biased region" description="Gly residues" evidence="9">
    <location>
        <begin position="100"/>
        <end position="129"/>
    </location>
</feature>
<dbReference type="InterPro" id="IPR008921">
    <property type="entry name" value="DNA_pol3_clamp-load_cplx_C"/>
</dbReference>
<organism evidence="12 13">
    <name type="scientific">Thermaerobacter subterraneus DSM 13965</name>
    <dbReference type="NCBI Taxonomy" id="867903"/>
    <lineage>
        <taxon>Bacteria</taxon>
        <taxon>Bacillati</taxon>
        <taxon>Bacillota</taxon>
        <taxon>Clostridia</taxon>
        <taxon>Eubacteriales</taxon>
        <taxon>Clostridiales Family XVII. Incertae Sedis</taxon>
        <taxon>Thermaerobacter</taxon>
    </lineage>
</organism>
<dbReference type="RefSeq" id="WP_006902943.1">
    <property type="nucleotide sequence ID" value="NZ_JH976535.1"/>
</dbReference>
<keyword evidence="3 12" id="KW-0808">Transferase</keyword>
<evidence type="ECO:0000256" key="2">
    <source>
        <dbReference type="ARBA" id="ARBA00017703"/>
    </source>
</evidence>
<evidence type="ECO:0000256" key="9">
    <source>
        <dbReference type="SAM" id="MobiDB-lite"/>
    </source>
</evidence>
<evidence type="ECO:0000256" key="4">
    <source>
        <dbReference type="ARBA" id="ARBA00022695"/>
    </source>
</evidence>
<reference evidence="12" key="2">
    <citation type="submission" date="2012-10" db="EMBL/GenBank/DDBJ databases">
        <title>Improved high-quality draft of Thermaerobacter subterraneus C21, DSM 13965.</title>
        <authorList>
            <consortium name="DOE Joint Genome Institute"/>
            <person name="Eisen J."/>
            <person name="Huntemann M."/>
            <person name="Wei C.-L."/>
            <person name="Han J."/>
            <person name="Detter J.C."/>
            <person name="Han C."/>
            <person name="Tapia R."/>
            <person name="Chen A."/>
            <person name="Kyrpides N."/>
            <person name="Mavromatis K."/>
            <person name="Markowitz V."/>
            <person name="Szeto E."/>
            <person name="Ivanova N."/>
            <person name="Mikhailova N."/>
            <person name="Ovchinnikova G."/>
            <person name="Pagani I."/>
            <person name="Pati A."/>
            <person name="Goodwin L."/>
            <person name="Nordberg H.P."/>
            <person name="Cantor M.N."/>
            <person name="Hua S.X."/>
            <person name="Woyke T."/>
            <person name="Eisen J."/>
            <person name="Klenk H.-P."/>
        </authorList>
    </citation>
    <scope>NUCLEOTIDE SEQUENCE [LARGE SCALE GENOMIC DNA]</scope>
    <source>
        <strain evidence="12">DSM 13965</strain>
    </source>
</reference>
<gene>
    <name evidence="12" type="ORF">ThesuDRAFT_00671</name>
</gene>
<evidence type="ECO:0000313" key="12">
    <source>
        <dbReference type="EMBL" id="EKP94948.1"/>
    </source>
</evidence>
<dbReference type="STRING" id="867903.ThesuDRAFT_00671"/>
<dbReference type="HOGENOM" id="CLU_044694_2_1_9"/>
<dbReference type="GO" id="GO:0009360">
    <property type="term" value="C:DNA polymerase III complex"/>
    <property type="evidence" value="ECO:0007669"/>
    <property type="project" value="InterPro"/>
</dbReference>
<dbReference type="PANTHER" id="PTHR34388:SF1">
    <property type="entry name" value="DNA POLYMERASE III SUBUNIT DELTA"/>
    <property type="match status" value="1"/>
</dbReference>
<dbReference type="GO" id="GO:0006261">
    <property type="term" value="P:DNA-templated DNA replication"/>
    <property type="evidence" value="ECO:0007669"/>
    <property type="project" value="TreeGrafter"/>
</dbReference>
<evidence type="ECO:0000256" key="6">
    <source>
        <dbReference type="ARBA" id="ARBA00022932"/>
    </source>
</evidence>
<dbReference type="PANTHER" id="PTHR34388">
    <property type="entry name" value="DNA POLYMERASE III SUBUNIT DELTA"/>
    <property type="match status" value="1"/>
</dbReference>
<dbReference type="Gene3D" id="1.20.272.10">
    <property type="match status" value="1"/>
</dbReference>
<comment type="caution">
    <text evidence="12">The sequence shown here is derived from an EMBL/GenBank/DDBJ whole genome shotgun (WGS) entry which is preliminary data.</text>
</comment>
<evidence type="ECO:0000259" key="10">
    <source>
        <dbReference type="Pfam" id="PF06144"/>
    </source>
</evidence>
<dbReference type="AlphaFoldDB" id="K6Q1C3"/>
<keyword evidence="4 12" id="KW-0548">Nucleotidyltransferase</keyword>
<feature type="region of interest" description="Disordered" evidence="9">
    <location>
        <begin position="398"/>
        <end position="420"/>
    </location>
</feature>
<dbReference type="InterPro" id="IPR048466">
    <property type="entry name" value="DNA_pol3_delta-like_C"/>
</dbReference>
<reference evidence="12" key="1">
    <citation type="submission" date="2010-10" db="EMBL/GenBank/DDBJ databases">
        <authorList>
            <consortium name="US DOE Joint Genome Institute (JGI-PGF)"/>
            <person name="Lucas S."/>
            <person name="Copeland A."/>
            <person name="Lapidus A."/>
            <person name="Bruce D."/>
            <person name="Goodwin L."/>
            <person name="Pitluck S."/>
            <person name="Kyrpides N."/>
            <person name="Mavromatis K."/>
            <person name="Detter J.C."/>
            <person name="Han C."/>
            <person name="Land M."/>
            <person name="Hauser L."/>
            <person name="Markowitz V."/>
            <person name="Cheng J.-F."/>
            <person name="Hugenholtz P."/>
            <person name="Woyke T."/>
            <person name="Wu D."/>
            <person name="Pukall R."/>
            <person name="Wahrenburg C."/>
            <person name="Brambilla E."/>
            <person name="Klenk H.-P."/>
            <person name="Eisen J.A."/>
        </authorList>
    </citation>
    <scope>NUCLEOTIDE SEQUENCE [LARGE SCALE GENOMIC DNA]</scope>
    <source>
        <strain evidence="12">DSM 13965</strain>
    </source>
</reference>
<dbReference type="InterPro" id="IPR010372">
    <property type="entry name" value="DNA_pol3_delta_N"/>
</dbReference>
<dbReference type="InterPro" id="IPR027417">
    <property type="entry name" value="P-loop_NTPase"/>
</dbReference>
<feature type="domain" description="DNA polymerase III delta subunit-like C-terminal" evidence="11">
    <location>
        <begin position="273"/>
        <end position="388"/>
    </location>
</feature>
<evidence type="ECO:0000256" key="1">
    <source>
        <dbReference type="ARBA" id="ARBA00012417"/>
    </source>
</evidence>
<sequence length="420" mass="44442">MESQPAATVLAAIEQGQIQPVYVLHGPETYWHDAIIQALRRTLLPDGDVLNLTQLDGRSAAPAQAVEQARTVPFLAERRLVVVREAAWLAPRGAAASSGRGTGGSAQGGGGRTTGGDAGGHAGAAGSQGGADQPEAGGAGSGSSAGTGRSADPAEGALLAYLDDPSPSAVLVISHPPDLDGRRAAVRRLRQRGWAVACQPLRDEALGQWLARQAAAWGKELDPEAVAWLVESGEPDLRRLASELAKVATYVGDRRRITAADLRQVGVAVATAGVFELVDAIVAGRRRQAMELVGRLLDASEPPLRLLALIARQYRILAYAASLRRQGGDVADLQAWLQLHPFVARKAWQQSRQLAPDRAMAALEAVLEADVGIKQGRWPARIGLERLVWFLAGLQVAEPEPTGTPKPYAKKEAASRQKRP</sequence>
<feature type="compositionally biased region" description="Basic and acidic residues" evidence="9">
    <location>
        <begin position="409"/>
        <end position="420"/>
    </location>
</feature>
<evidence type="ECO:0000256" key="5">
    <source>
        <dbReference type="ARBA" id="ARBA00022705"/>
    </source>
</evidence>
<dbReference type="Proteomes" id="UP000005710">
    <property type="component" value="Unassembled WGS sequence"/>
</dbReference>
<accession>K6Q1C3</accession>
<keyword evidence="5" id="KW-0235">DNA replication</keyword>
<dbReference type="NCBIfam" id="TIGR01128">
    <property type="entry name" value="holA"/>
    <property type="match status" value="1"/>
</dbReference>